<protein>
    <submittedName>
        <fullName evidence="3">Uncharacterized protein</fullName>
    </submittedName>
</protein>
<dbReference type="GeneID" id="98115467"/>
<feature type="compositionally biased region" description="Low complexity" evidence="2">
    <location>
        <begin position="403"/>
        <end position="420"/>
    </location>
</feature>
<feature type="compositionally biased region" description="Polar residues" evidence="2">
    <location>
        <begin position="465"/>
        <end position="488"/>
    </location>
</feature>
<feature type="compositionally biased region" description="Polar residues" evidence="2">
    <location>
        <begin position="172"/>
        <end position="185"/>
    </location>
</feature>
<feature type="region of interest" description="Disordered" evidence="2">
    <location>
        <begin position="347"/>
        <end position="489"/>
    </location>
</feature>
<keyword evidence="1" id="KW-0175">Coiled coil</keyword>
<evidence type="ECO:0000313" key="3">
    <source>
        <dbReference type="EMBL" id="KAL2891864.1"/>
    </source>
</evidence>
<feature type="compositionally biased region" description="Low complexity" evidence="2">
    <location>
        <begin position="677"/>
        <end position="686"/>
    </location>
</feature>
<feature type="region of interest" description="Disordered" evidence="2">
    <location>
        <begin position="159"/>
        <end position="214"/>
    </location>
</feature>
<keyword evidence="4" id="KW-1185">Reference proteome</keyword>
<sequence>MDSRYYHGMAAAENNRAQARPQAKRAVILLPFLFCRFRVSSSLLLEKPRLPFFFGSLSFSLFRESARQINTKTPYNLSSRLIACRGAPGPLHCTSPAASPSPSLPLASFAFRFYPLRNFRALQPSPKFYENPSLSAPGSPTPSSHALRHTPVHREGLSSFASRSANHRSLDKGSSSRSRIHSQVLSDSDSDSDEALTVPEFPSPEKHVTASDNLGGRLSTAHRHKHYHSALLFALEEALRSPYSFTPDLVEEEARLTEPYGIQIPLPENPHTSVSVAVPEAKPVFRAHRRVKSQPLVPPSASRSAFIRQTPKPPTAVETMSSRHKTTVSSSTAPAVSAFAAAAGIKSPTQIMKERQDRERRRAEQKEQDSIMRDQEKRRRAAAEHELRLQEEARRRSAERKATTASATTTTAAAAAGGATYQSPNSHTKSYMSASAAQPTTPRSRIAQNPATTNVNMDASPEAGPSSQAPPNSSGSGKRQSTSQSKSSFPHAFERWEALSAQWEGVTRHWIRRLEMNGTMLETDPLSKTLSRQVTDLSAAGANLFHAVVELQRLRASSERKFQRWFFETRGELERIQEEKAQLEAALRDEQNARREKAVQAQNTETVNILQRQLAEMKKELTISKEEARRAWEELGRREQEERERTFSLQNGQPTIVGGVQVVPMSAGNSRRGHMSQAQAQQQQQQHEQVTGSYTPPHQPPAATAAANPEYSVEADSHYHSGYVLDAAGNRLLDSRGRPIPYETSGSPLSHPDMDDYNLPSSSRTHQDSSQSQQQYQAMTSATMGSSSAMMQPSASPASSSAPQTSTSQSVSAADNPYSGASWDIPTTHHHLTRLSDVLEEEESRTTASQISRS</sequence>
<feature type="region of interest" description="Disordered" evidence="2">
    <location>
        <begin position="736"/>
        <end position="854"/>
    </location>
</feature>
<feature type="compositionally biased region" description="Low complexity" evidence="2">
    <location>
        <begin position="761"/>
        <end position="814"/>
    </location>
</feature>
<evidence type="ECO:0000256" key="1">
    <source>
        <dbReference type="SAM" id="Coils"/>
    </source>
</evidence>
<organism evidence="3 4">
    <name type="scientific">Ceratocystis lukuohia</name>
    <dbReference type="NCBI Taxonomy" id="2019550"/>
    <lineage>
        <taxon>Eukaryota</taxon>
        <taxon>Fungi</taxon>
        <taxon>Dikarya</taxon>
        <taxon>Ascomycota</taxon>
        <taxon>Pezizomycotina</taxon>
        <taxon>Sordariomycetes</taxon>
        <taxon>Hypocreomycetidae</taxon>
        <taxon>Microascales</taxon>
        <taxon>Ceratocystidaceae</taxon>
        <taxon>Ceratocystis</taxon>
    </lineage>
</organism>
<evidence type="ECO:0000256" key="2">
    <source>
        <dbReference type="SAM" id="MobiDB-lite"/>
    </source>
</evidence>
<evidence type="ECO:0000313" key="4">
    <source>
        <dbReference type="Proteomes" id="UP001610728"/>
    </source>
</evidence>
<dbReference type="Proteomes" id="UP001610728">
    <property type="component" value="Unassembled WGS sequence"/>
</dbReference>
<feature type="coiled-coil region" evidence="1">
    <location>
        <begin position="566"/>
        <end position="627"/>
    </location>
</feature>
<accession>A0ABR4MUD4</accession>
<name>A0ABR4MUD4_9PEZI</name>
<dbReference type="EMBL" id="JABSNW010000001">
    <property type="protein sequence ID" value="KAL2891864.1"/>
    <property type="molecule type" value="Genomic_DNA"/>
</dbReference>
<feature type="region of interest" description="Disordered" evidence="2">
    <location>
        <begin position="666"/>
        <end position="712"/>
    </location>
</feature>
<dbReference type="RefSeq" id="XP_070863043.1">
    <property type="nucleotide sequence ID" value="XM_071005329.1"/>
</dbReference>
<feature type="compositionally biased region" description="Polar residues" evidence="2">
    <location>
        <begin position="421"/>
        <end position="457"/>
    </location>
</feature>
<feature type="region of interest" description="Disordered" evidence="2">
    <location>
        <begin position="291"/>
        <end position="333"/>
    </location>
</feature>
<reference evidence="3 4" key="1">
    <citation type="submission" date="2020-05" db="EMBL/GenBank/DDBJ databases">
        <title>Ceratocystis lukuohia genome.</title>
        <authorList>
            <person name="Harrington T.C."/>
            <person name="Kim K."/>
            <person name="Mayers C.G."/>
        </authorList>
    </citation>
    <scope>NUCLEOTIDE SEQUENCE [LARGE SCALE GENOMIC DNA]</scope>
    <source>
        <strain evidence="3 4">C4212</strain>
    </source>
</reference>
<proteinExistence type="predicted"/>
<gene>
    <name evidence="3" type="ORF">HOO65_011222</name>
</gene>
<feature type="compositionally biased region" description="Basic and acidic residues" evidence="2">
    <location>
        <begin position="352"/>
        <end position="402"/>
    </location>
</feature>
<comment type="caution">
    <text evidence="3">The sequence shown here is derived from an EMBL/GenBank/DDBJ whole genome shotgun (WGS) entry which is preliminary data.</text>
</comment>